<comment type="catalytic activity">
    <reaction evidence="4">
        <text>(R)-pantoate + NADP(+) = 2-dehydropantoate + NADPH + H(+)</text>
        <dbReference type="Rhea" id="RHEA:16233"/>
        <dbReference type="ChEBI" id="CHEBI:11561"/>
        <dbReference type="ChEBI" id="CHEBI:15378"/>
        <dbReference type="ChEBI" id="CHEBI:15980"/>
        <dbReference type="ChEBI" id="CHEBI:57783"/>
        <dbReference type="ChEBI" id="CHEBI:58349"/>
        <dbReference type="EC" id="1.1.1.169"/>
    </reaction>
</comment>
<dbReference type="InterPro" id="IPR008927">
    <property type="entry name" value="6-PGluconate_DH-like_C_sf"/>
</dbReference>
<dbReference type="Gene3D" id="3.40.50.720">
    <property type="entry name" value="NAD(P)-binding Rossmann-like Domain"/>
    <property type="match status" value="1"/>
</dbReference>
<dbReference type="SUPFAM" id="SSF48179">
    <property type="entry name" value="6-phosphogluconate dehydrogenase C-terminal domain-like"/>
    <property type="match status" value="1"/>
</dbReference>
<sequence length="335" mass="36432">MRMVVLGAGALGSLIGGYLARAGAEVTLIGRPAHMQAIRERGLKISGVRGEVTVGERLRAVTSPEEVEGEFDWLVLAVKGKDTASALAGAERLRERVAAAFSVQNSVTKDDELIAWFGDPLRVIGFATIEGATLVEPGHVRNHVTVPTTAYAGELGGEITPRVEALVAWFNQAGLGAKAVANIRQVEWEKLAQICLASGYSVSCLAAVPHLGFADGLVVREGAEHYVALAKEIMQVYRALGYAPQNYFAPLSHLRELEEFPFDEAVEFARSVGERLRERGSVGRTSMHEDILRGRRPEVDAIFAPFVREADRLGLEVPILRSIYRTARVWAAYLS</sequence>
<dbReference type="SUPFAM" id="SSF51735">
    <property type="entry name" value="NAD(P)-binding Rossmann-fold domains"/>
    <property type="match status" value="1"/>
</dbReference>
<keyword evidence="2 4" id="KW-0521">NADP</keyword>
<organism evidence="7 8">
    <name type="scientific">Hydrogenibacillus schlegelii</name>
    <name type="common">Bacillus schlegelii</name>
    <dbReference type="NCBI Taxonomy" id="1484"/>
    <lineage>
        <taxon>Bacteria</taxon>
        <taxon>Bacillati</taxon>
        <taxon>Bacillota</taxon>
        <taxon>Bacilli</taxon>
        <taxon>Bacillales</taxon>
        <taxon>Bacillales Family X. Incertae Sedis</taxon>
        <taxon>Hydrogenibacillus</taxon>
    </lineage>
</organism>
<dbReference type="InterPro" id="IPR036291">
    <property type="entry name" value="NAD(P)-bd_dom_sf"/>
</dbReference>
<evidence type="ECO:0000259" key="5">
    <source>
        <dbReference type="Pfam" id="PF02558"/>
    </source>
</evidence>
<keyword evidence="3 4" id="KW-0560">Oxidoreductase</keyword>
<dbReference type="InterPro" id="IPR051402">
    <property type="entry name" value="KPR-Related"/>
</dbReference>
<dbReference type="AlphaFoldDB" id="A0A2T5G3D6"/>
<dbReference type="NCBIfam" id="TIGR00745">
    <property type="entry name" value="apbA_panE"/>
    <property type="match status" value="1"/>
</dbReference>
<evidence type="ECO:0000313" key="7">
    <source>
        <dbReference type="EMBL" id="PTQ50697.1"/>
    </source>
</evidence>
<comment type="pathway">
    <text evidence="4">Cofactor biosynthesis; (R)-pantothenate biosynthesis; (R)-pantoate from 3-methyl-2-oxobutanoate: step 2/2.</text>
</comment>
<comment type="function">
    <text evidence="4">Catalyzes the NADPH-dependent reduction of ketopantoate into pantoic acid.</text>
</comment>
<feature type="domain" description="Ketopantoate reductase C-terminal" evidence="6">
    <location>
        <begin position="182"/>
        <end position="328"/>
    </location>
</feature>
<dbReference type="Pfam" id="PF02558">
    <property type="entry name" value="ApbA"/>
    <property type="match status" value="1"/>
</dbReference>
<evidence type="ECO:0000259" key="6">
    <source>
        <dbReference type="Pfam" id="PF08546"/>
    </source>
</evidence>
<reference evidence="7 8" key="1">
    <citation type="submission" date="2017-08" db="EMBL/GenBank/DDBJ databases">
        <title>Burning lignite coal seam in the remote Altai Mountains harbors a hydrogen-driven thermophilic microbial community.</title>
        <authorList>
            <person name="Kadnikov V.V."/>
            <person name="Mardanov A.V."/>
            <person name="Ivasenko D."/>
            <person name="Beletsky A.V."/>
            <person name="Karnachuk O.V."/>
            <person name="Ravin N.V."/>
        </authorList>
    </citation>
    <scope>NUCLEOTIDE SEQUENCE [LARGE SCALE GENOMIC DNA]</scope>
    <source>
        <strain evidence="7">AL33</strain>
    </source>
</reference>
<evidence type="ECO:0000256" key="1">
    <source>
        <dbReference type="ARBA" id="ARBA00007870"/>
    </source>
</evidence>
<evidence type="ECO:0000256" key="2">
    <source>
        <dbReference type="ARBA" id="ARBA00022857"/>
    </source>
</evidence>
<dbReference type="InterPro" id="IPR003710">
    <property type="entry name" value="ApbA"/>
</dbReference>
<dbReference type="InterPro" id="IPR013752">
    <property type="entry name" value="KPA_reductase"/>
</dbReference>
<evidence type="ECO:0000256" key="3">
    <source>
        <dbReference type="ARBA" id="ARBA00023002"/>
    </source>
</evidence>
<comment type="similarity">
    <text evidence="1 4">Belongs to the ketopantoate reductase family.</text>
</comment>
<proteinExistence type="inferred from homology"/>
<dbReference type="EMBL" id="PEBV01000108">
    <property type="protein sequence ID" value="PTQ50697.1"/>
    <property type="molecule type" value="Genomic_DNA"/>
</dbReference>
<accession>A0A2T5G3D6</accession>
<dbReference type="InterPro" id="IPR013328">
    <property type="entry name" value="6PGD_dom2"/>
</dbReference>
<dbReference type="EC" id="1.1.1.169" evidence="4"/>
<evidence type="ECO:0000313" key="8">
    <source>
        <dbReference type="Proteomes" id="UP000244180"/>
    </source>
</evidence>
<dbReference type="Pfam" id="PF08546">
    <property type="entry name" value="ApbA_C"/>
    <property type="match status" value="1"/>
</dbReference>
<dbReference type="PANTHER" id="PTHR21708:SF26">
    <property type="entry name" value="2-DEHYDROPANTOATE 2-REDUCTASE"/>
    <property type="match status" value="1"/>
</dbReference>
<keyword evidence="4" id="KW-0566">Pantothenate biosynthesis</keyword>
<dbReference type="InterPro" id="IPR013332">
    <property type="entry name" value="KPR_N"/>
</dbReference>
<dbReference type="Gene3D" id="1.10.1040.10">
    <property type="entry name" value="N-(1-d-carboxylethyl)-l-norvaline Dehydrogenase, domain 2"/>
    <property type="match status" value="1"/>
</dbReference>
<dbReference type="PANTHER" id="PTHR21708">
    <property type="entry name" value="PROBABLE 2-DEHYDROPANTOATE 2-REDUCTASE"/>
    <property type="match status" value="1"/>
</dbReference>
<protein>
    <recommendedName>
        <fullName evidence="4">2-dehydropantoate 2-reductase</fullName>
        <ecNumber evidence="4">1.1.1.169</ecNumber>
    </recommendedName>
    <alternativeName>
        <fullName evidence="4">Ketopantoate reductase</fullName>
    </alternativeName>
</protein>
<dbReference type="GO" id="GO:0008677">
    <property type="term" value="F:2-dehydropantoate 2-reductase activity"/>
    <property type="evidence" value="ECO:0007669"/>
    <property type="project" value="UniProtKB-EC"/>
</dbReference>
<dbReference type="GO" id="GO:0015940">
    <property type="term" value="P:pantothenate biosynthetic process"/>
    <property type="evidence" value="ECO:0007669"/>
    <property type="project" value="UniProtKB-UniPathway"/>
</dbReference>
<comment type="caution">
    <text evidence="7">The sequence shown here is derived from an EMBL/GenBank/DDBJ whole genome shotgun (WGS) entry which is preliminary data.</text>
</comment>
<feature type="domain" description="Ketopantoate reductase N-terminal" evidence="5">
    <location>
        <begin position="4"/>
        <end position="153"/>
    </location>
</feature>
<dbReference type="GO" id="GO:0005737">
    <property type="term" value="C:cytoplasm"/>
    <property type="evidence" value="ECO:0007669"/>
    <property type="project" value="TreeGrafter"/>
</dbReference>
<dbReference type="Proteomes" id="UP000244180">
    <property type="component" value="Unassembled WGS sequence"/>
</dbReference>
<gene>
    <name evidence="7" type="ORF">HSCHL_1324</name>
</gene>
<name>A0A2T5G3D6_HYDSH</name>
<evidence type="ECO:0000256" key="4">
    <source>
        <dbReference type="RuleBase" id="RU362068"/>
    </source>
</evidence>
<dbReference type="UniPathway" id="UPA00028">
    <property type="reaction ID" value="UER00004"/>
</dbReference>